<dbReference type="Proteomes" id="UP000663862">
    <property type="component" value="Unassembled WGS sequence"/>
</dbReference>
<gene>
    <name evidence="2" type="ORF">TSG867_LOCUS28167</name>
</gene>
<evidence type="ECO:0000313" key="2">
    <source>
        <dbReference type="EMBL" id="CAF4606589.1"/>
    </source>
</evidence>
<feature type="compositionally biased region" description="Polar residues" evidence="1">
    <location>
        <begin position="289"/>
        <end position="313"/>
    </location>
</feature>
<reference evidence="2" key="1">
    <citation type="submission" date="2021-02" db="EMBL/GenBank/DDBJ databases">
        <authorList>
            <person name="Nowell W R."/>
        </authorList>
    </citation>
    <scope>NUCLEOTIDE SEQUENCE</scope>
</reference>
<proteinExistence type="predicted"/>
<dbReference type="AlphaFoldDB" id="A0A821CGQ1"/>
<sequence>MVEHLPDCVTPKVHFITEYPLSINKYGLPVLNSCIRFESKHLYFKQIVIRTFNFKNPLLTLSKRHQLRYCLLSSSKSFSSLGLNIRSSKAIILTDLPLLVRCLLMKSIDQADSISECSSMYYHHIQIRKNATFIRDLAHSEEVPVFCQVHHMLKIKGKWVVIAEELNTVSFDDKLWSYEVEFTGVLISMDVDRCFDILPHCLDYEDIDGATLALFQHNDNIQIFPRIKDRVKFVDLRTKLISNLIEQDEKNSENTSNLFDLTLPLVSFKSVGVSKENDTSTSSSSNEDLQLNSDNNQIVDSDPSSLNGSDDNDNTCITVLLPADYEGPNLTMRMQQYVDDNNLSKFFPHTAMRSELLTLLYPTNDEYKTMAKFIVKKLCVPASLVHESIKDWHESIKQKFKRERKPVQMSNSLVQLKQEKYGKGKTNGRPKKKSTILQAERRVNDVSMINVADKRNENL</sequence>
<accession>A0A821CGQ1</accession>
<feature type="compositionally biased region" description="Low complexity" evidence="1">
    <location>
        <begin position="279"/>
        <end position="288"/>
    </location>
</feature>
<protein>
    <submittedName>
        <fullName evidence="2">Uncharacterized protein</fullName>
    </submittedName>
</protein>
<feature type="region of interest" description="Disordered" evidence="1">
    <location>
        <begin position="276"/>
        <end position="313"/>
    </location>
</feature>
<comment type="caution">
    <text evidence="2">The sequence shown here is derived from an EMBL/GenBank/DDBJ whole genome shotgun (WGS) entry which is preliminary data.</text>
</comment>
<evidence type="ECO:0000256" key="1">
    <source>
        <dbReference type="SAM" id="MobiDB-lite"/>
    </source>
</evidence>
<evidence type="ECO:0000313" key="3">
    <source>
        <dbReference type="Proteomes" id="UP000663862"/>
    </source>
</evidence>
<organism evidence="2 3">
    <name type="scientific">Rotaria socialis</name>
    <dbReference type="NCBI Taxonomy" id="392032"/>
    <lineage>
        <taxon>Eukaryota</taxon>
        <taxon>Metazoa</taxon>
        <taxon>Spiralia</taxon>
        <taxon>Gnathifera</taxon>
        <taxon>Rotifera</taxon>
        <taxon>Eurotatoria</taxon>
        <taxon>Bdelloidea</taxon>
        <taxon>Philodinida</taxon>
        <taxon>Philodinidae</taxon>
        <taxon>Rotaria</taxon>
    </lineage>
</organism>
<name>A0A821CGQ1_9BILA</name>
<dbReference type="EMBL" id="CAJOBQ010003444">
    <property type="protein sequence ID" value="CAF4606589.1"/>
    <property type="molecule type" value="Genomic_DNA"/>
</dbReference>